<reference evidence="3" key="1">
    <citation type="journal article" date="2019" name="Int. J. Syst. Evol. Microbiol.">
        <title>The Global Catalogue of Microorganisms (GCM) 10K type strain sequencing project: providing services to taxonomists for standard genome sequencing and annotation.</title>
        <authorList>
            <consortium name="The Broad Institute Genomics Platform"/>
            <consortium name="The Broad Institute Genome Sequencing Center for Infectious Disease"/>
            <person name="Wu L."/>
            <person name="Ma J."/>
        </authorList>
    </citation>
    <scope>NUCLEOTIDE SEQUENCE [LARGE SCALE GENOMIC DNA]</scope>
    <source>
        <strain evidence="3">JCM 9377</strain>
    </source>
</reference>
<dbReference type="Gene3D" id="3.40.50.1820">
    <property type="entry name" value="alpha/beta hydrolase"/>
    <property type="match status" value="1"/>
</dbReference>
<feature type="domain" description="AB hydrolase-1" evidence="1">
    <location>
        <begin position="72"/>
        <end position="311"/>
    </location>
</feature>
<keyword evidence="3" id="KW-1185">Reference proteome</keyword>
<proteinExistence type="predicted"/>
<protein>
    <submittedName>
        <fullName evidence="2">Alpha/beta hydrolase</fullName>
    </submittedName>
</protein>
<gene>
    <name evidence="2" type="ORF">GCM10010468_41420</name>
</gene>
<dbReference type="InterPro" id="IPR051321">
    <property type="entry name" value="PHA/PHB_synthase"/>
</dbReference>
<dbReference type="Pfam" id="PF00561">
    <property type="entry name" value="Abhydrolase_1"/>
    <property type="match status" value="1"/>
</dbReference>
<dbReference type="EMBL" id="BAAAUV010000009">
    <property type="protein sequence ID" value="GAA3218138.1"/>
    <property type="molecule type" value="Genomic_DNA"/>
</dbReference>
<comment type="caution">
    <text evidence="2">The sequence shown here is derived from an EMBL/GenBank/DDBJ whole genome shotgun (WGS) entry which is preliminary data.</text>
</comment>
<dbReference type="PANTHER" id="PTHR36837">
    <property type="entry name" value="POLY(3-HYDROXYALKANOATE) POLYMERASE SUBUNIT PHAC"/>
    <property type="match status" value="1"/>
</dbReference>
<evidence type="ECO:0000313" key="3">
    <source>
        <dbReference type="Proteomes" id="UP001501237"/>
    </source>
</evidence>
<dbReference type="InterPro" id="IPR000073">
    <property type="entry name" value="AB_hydrolase_1"/>
</dbReference>
<evidence type="ECO:0000313" key="2">
    <source>
        <dbReference type="EMBL" id="GAA3218138.1"/>
    </source>
</evidence>
<keyword evidence="2" id="KW-0378">Hydrolase</keyword>
<organism evidence="2 3">
    <name type="scientific">Actinocorallia longicatena</name>
    <dbReference type="NCBI Taxonomy" id="111803"/>
    <lineage>
        <taxon>Bacteria</taxon>
        <taxon>Bacillati</taxon>
        <taxon>Actinomycetota</taxon>
        <taxon>Actinomycetes</taxon>
        <taxon>Streptosporangiales</taxon>
        <taxon>Thermomonosporaceae</taxon>
        <taxon>Actinocorallia</taxon>
    </lineage>
</organism>
<dbReference type="InterPro" id="IPR029058">
    <property type="entry name" value="AB_hydrolase_fold"/>
</dbReference>
<dbReference type="PANTHER" id="PTHR36837:SF2">
    <property type="entry name" value="POLY(3-HYDROXYALKANOATE) POLYMERASE SUBUNIT PHAC"/>
    <property type="match status" value="1"/>
</dbReference>
<sequence>MLMIPSPRKIRAAASNTSRKILYGRLADLRSSPADLLDGVREGTVRRYRPARDVVPTGPPVLLVPPPAAGAGAAFDLRRGCSLAEHLVATGRRTYLVDYGQISYADRDLGLEHWVDELLPAAVRRVSEDAGGQPVQLVGWCLGGIFSVLAAAARPGLPIAAIASVGAVADLGRVAPAGALRPLVENGRKMLGIDRYLLRPLTVLTNLDNADLLAQIEAVDAFSDRTAAGPGRSAGERYRSFFRDNDLAGGRIVIAGREVRLADVNVPVLAIAGRSDAVAPWQSVHPLTRTLTGSPRVRFDTAPGGHLGVLTGRAARTTTWARLGKWLDEGALEHGLRASRPRREAAAR</sequence>
<dbReference type="Proteomes" id="UP001501237">
    <property type="component" value="Unassembled WGS sequence"/>
</dbReference>
<dbReference type="GO" id="GO:0016787">
    <property type="term" value="F:hydrolase activity"/>
    <property type="evidence" value="ECO:0007669"/>
    <property type="project" value="UniProtKB-KW"/>
</dbReference>
<evidence type="ECO:0000259" key="1">
    <source>
        <dbReference type="Pfam" id="PF00561"/>
    </source>
</evidence>
<dbReference type="SUPFAM" id="SSF53474">
    <property type="entry name" value="alpha/beta-Hydrolases"/>
    <property type="match status" value="1"/>
</dbReference>
<accession>A0ABP6QBR1</accession>
<name>A0ABP6QBR1_9ACTN</name>